<evidence type="ECO:0000313" key="3">
    <source>
        <dbReference type="EMBL" id="MFC3714351.1"/>
    </source>
</evidence>
<protein>
    <submittedName>
        <fullName evidence="3">PEP-CTERM sorting domain-containing protein</fullName>
    </submittedName>
</protein>
<organism evidence="3 4">
    <name type="scientific">Sphingoaurantiacus capsulatus</name>
    <dbReference type="NCBI Taxonomy" id="1771310"/>
    <lineage>
        <taxon>Bacteria</taxon>
        <taxon>Pseudomonadati</taxon>
        <taxon>Pseudomonadota</taxon>
        <taxon>Alphaproteobacteria</taxon>
        <taxon>Sphingomonadales</taxon>
        <taxon>Sphingosinicellaceae</taxon>
        <taxon>Sphingoaurantiacus</taxon>
    </lineage>
</organism>
<dbReference type="Proteomes" id="UP001595615">
    <property type="component" value="Unassembled WGS sequence"/>
</dbReference>
<sequence length="243" mass="24755">MKLGFLVLAAGAMLSAVTANAAPFTFAQFEQKSTADTIRVTNGTGSTGSFQTIGAPLVNFSFLLPGLQEAGLGMQDAIMNVSGNITTPANIMNIPGPKPIFQLIDSGTISFTRTTPAPKGPGNGTGTNLLTISFTNAMLTGTQNGTSGSLLASTPDSVMTFTSDFMSFDHAIALDFAIALTSISGGGLNRTSTLDSLRAFTADSTGSFSSDPAPISTVPEPAALGLIGLGLAAVGLRRRRKAA</sequence>
<evidence type="ECO:0000313" key="4">
    <source>
        <dbReference type="Proteomes" id="UP001595615"/>
    </source>
</evidence>
<feature type="domain" description="Ice-binding protein C-terminal" evidence="2">
    <location>
        <begin position="217"/>
        <end position="239"/>
    </location>
</feature>
<feature type="chain" id="PRO_5046241341" evidence="1">
    <location>
        <begin position="22"/>
        <end position="243"/>
    </location>
</feature>
<reference evidence="4" key="1">
    <citation type="journal article" date="2019" name="Int. J. Syst. Evol. Microbiol.">
        <title>The Global Catalogue of Microorganisms (GCM) 10K type strain sequencing project: providing services to taxonomists for standard genome sequencing and annotation.</title>
        <authorList>
            <consortium name="The Broad Institute Genomics Platform"/>
            <consortium name="The Broad Institute Genome Sequencing Center for Infectious Disease"/>
            <person name="Wu L."/>
            <person name="Ma J."/>
        </authorList>
    </citation>
    <scope>NUCLEOTIDE SEQUENCE [LARGE SCALE GENOMIC DNA]</scope>
    <source>
        <strain evidence="4">KCTC 42644</strain>
    </source>
</reference>
<dbReference type="EMBL" id="JBHRXV010000014">
    <property type="protein sequence ID" value="MFC3714351.1"/>
    <property type="molecule type" value="Genomic_DNA"/>
</dbReference>
<dbReference type="NCBIfam" id="TIGR02595">
    <property type="entry name" value="PEP_CTERM"/>
    <property type="match status" value="1"/>
</dbReference>
<name>A0ABV7XEJ7_9SPHN</name>
<keyword evidence="1" id="KW-0732">Signal</keyword>
<dbReference type="InterPro" id="IPR013424">
    <property type="entry name" value="Ice-binding_C"/>
</dbReference>
<feature type="signal peptide" evidence="1">
    <location>
        <begin position="1"/>
        <end position="21"/>
    </location>
</feature>
<comment type="caution">
    <text evidence="3">The sequence shown here is derived from an EMBL/GenBank/DDBJ whole genome shotgun (WGS) entry which is preliminary data.</text>
</comment>
<keyword evidence="4" id="KW-1185">Reference proteome</keyword>
<gene>
    <name evidence="3" type="ORF">ACFOMD_17415</name>
</gene>
<dbReference type="Pfam" id="PF07589">
    <property type="entry name" value="PEP-CTERM"/>
    <property type="match status" value="1"/>
</dbReference>
<dbReference type="RefSeq" id="WP_380863786.1">
    <property type="nucleotide sequence ID" value="NZ_JBHRXV010000014.1"/>
</dbReference>
<evidence type="ECO:0000256" key="1">
    <source>
        <dbReference type="SAM" id="SignalP"/>
    </source>
</evidence>
<proteinExistence type="predicted"/>
<accession>A0ABV7XEJ7</accession>
<evidence type="ECO:0000259" key="2">
    <source>
        <dbReference type="Pfam" id="PF07589"/>
    </source>
</evidence>